<dbReference type="EMBL" id="KZ857437">
    <property type="protein sequence ID" value="RDX45452.1"/>
    <property type="molecule type" value="Genomic_DNA"/>
</dbReference>
<protein>
    <submittedName>
        <fullName evidence="2">Uncharacterized protein</fullName>
    </submittedName>
</protein>
<keyword evidence="1" id="KW-1133">Transmembrane helix</keyword>
<dbReference type="AlphaFoldDB" id="A0A371CYU9"/>
<evidence type="ECO:0000256" key="1">
    <source>
        <dbReference type="SAM" id="Phobius"/>
    </source>
</evidence>
<dbReference type="Proteomes" id="UP000256964">
    <property type="component" value="Unassembled WGS sequence"/>
</dbReference>
<keyword evidence="1" id="KW-0472">Membrane</keyword>
<name>A0A371CYU9_9APHY</name>
<feature type="transmembrane region" description="Helical" evidence="1">
    <location>
        <begin position="245"/>
        <end position="266"/>
    </location>
</feature>
<gene>
    <name evidence="2" type="ORF">OH76DRAFT_953081</name>
</gene>
<reference evidence="2 3" key="1">
    <citation type="journal article" date="2018" name="Biotechnol. Biofuels">
        <title>Integrative visual omics of the white-rot fungus Polyporus brumalis exposes the biotechnological potential of its oxidative enzymes for delignifying raw plant biomass.</title>
        <authorList>
            <person name="Miyauchi S."/>
            <person name="Rancon A."/>
            <person name="Drula E."/>
            <person name="Hage H."/>
            <person name="Chaduli D."/>
            <person name="Favel A."/>
            <person name="Grisel S."/>
            <person name="Henrissat B."/>
            <person name="Herpoel-Gimbert I."/>
            <person name="Ruiz-Duenas F.J."/>
            <person name="Chevret D."/>
            <person name="Hainaut M."/>
            <person name="Lin J."/>
            <person name="Wang M."/>
            <person name="Pangilinan J."/>
            <person name="Lipzen A."/>
            <person name="Lesage-Meessen L."/>
            <person name="Navarro D."/>
            <person name="Riley R."/>
            <person name="Grigoriev I.V."/>
            <person name="Zhou S."/>
            <person name="Raouche S."/>
            <person name="Rosso M.N."/>
        </authorList>
    </citation>
    <scope>NUCLEOTIDE SEQUENCE [LARGE SCALE GENOMIC DNA]</scope>
    <source>
        <strain evidence="2 3">BRFM 1820</strain>
    </source>
</reference>
<sequence length="410" mass="43623">MSETFYTSALLGFVGSEEQLGAVQTSHVLARNALASAFNAPGSYAAGKALVALGKSRVFDALHPGVSADPAALSSSSDFANGPKYTASFSGTVLSATGPVARTLLKHSRTLPIDVIGGRVTSPSSVTVVELVDAPESEVHPTAKVHAPVMIPVAASAAAAAMCGVLGDWKIFTMIVLGMACNGVSSSALKQGDLTFTRPATTAGAPVGDGYLDAGTELVVLKGSESAVASVTRGRFTLRYRNEGSYRWITTCGTLLTAQCFIQLLIVPQGTFFGQVLFLFSMILSWLYNAHVSRQEKAAWDRLVLEDLLKAPSTKRYSLGTRTATAVFLMQLLRPDNVEEQLALLLPNNTPVWRFWRQTVARRLREEKPSFAGVPIDSTFSPDETKLLTILLGDAQTAVDGFSKLSGAKF</sequence>
<keyword evidence="3" id="KW-1185">Reference proteome</keyword>
<accession>A0A371CYU9</accession>
<evidence type="ECO:0000313" key="3">
    <source>
        <dbReference type="Proteomes" id="UP000256964"/>
    </source>
</evidence>
<proteinExistence type="predicted"/>
<organism evidence="2 3">
    <name type="scientific">Lentinus brumalis</name>
    <dbReference type="NCBI Taxonomy" id="2498619"/>
    <lineage>
        <taxon>Eukaryota</taxon>
        <taxon>Fungi</taxon>
        <taxon>Dikarya</taxon>
        <taxon>Basidiomycota</taxon>
        <taxon>Agaricomycotina</taxon>
        <taxon>Agaricomycetes</taxon>
        <taxon>Polyporales</taxon>
        <taxon>Polyporaceae</taxon>
        <taxon>Lentinus</taxon>
    </lineage>
</organism>
<feature type="transmembrane region" description="Helical" evidence="1">
    <location>
        <begin position="272"/>
        <end position="290"/>
    </location>
</feature>
<keyword evidence="1" id="KW-0812">Transmembrane</keyword>
<dbReference type="STRING" id="139420.A0A371CYU9"/>
<dbReference type="OrthoDB" id="2733756at2759"/>
<evidence type="ECO:0000313" key="2">
    <source>
        <dbReference type="EMBL" id="RDX45452.1"/>
    </source>
</evidence>